<sequence>MSDLNIKVENQVDNSLNNSESDIVNKMLNGRNATTQDIINLANSYKNNLDFIDVNNQCLNLLKDVIDDDKFNDFYNFLEGLAKNLQDNGIKAVLQMGKFSHENATEISVLLSINYFISVNQK</sequence>
<accession>A0A1X4XYC0</accession>
<dbReference type="STRING" id="1562698.DESAMIL20_657"/>
<dbReference type="EMBL" id="MDSU01000015">
    <property type="protein sequence ID" value="OSS42542.1"/>
    <property type="molecule type" value="Genomic_DNA"/>
</dbReference>
<proteinExistence type="predicted"/>
<reference evidence="1 2" key="1">
    <citation type="journal article" date="2017" name="Front. Microbiol.">
        <title>Genome Sequence of Desulfurella amilsii Strain TR1 and Comparative Genomics of Desulfurellaceae Family.</title>
        <authorList>
            <person name="Florentino A.P."/>
            <person name="Stams A.J."/>
            <person name="Sanchez-Andrea I."/>
        </authorList>
    </citation>
    <scope>NUCLEOTIDE SEQUENCE [LARGE SCALE GENOMIC DNA]</scope>
    <source>
        <strain evidence="1 2">TR1</strain>
    </source>
</reference>
<keyword evidence="2" id="KW-1185">Reference proteome</keyword>
<gene>
    <name evidence="1" type="ORF">DESAMIL20_657</name>
</gene>
<protein>
    <submittedName>
        <fullName evidence="1">Uncharacterized protein</fullName>
    </submittedName>
</protein>
<name>A0A1X4XYC0_9BACT</name>
<dbReference type="RefSeq" id="WP_086033391.1">
    <property type="nucleotide sequence ID" value="NZ_MDSU01000015.1"/>
</dbReference>
<organism evidence="1 2">
    <name type="scientific">Desulfurella amilsii</name>
    <dbReference type="NCBI Taxonomy" id="1562698"/>
    <lineage>
        <taxon>Bacteria</taxon>
        <taxon>Pseudomonadati</taxon>
        <taxon>Campylobacterota</taxon>
        <taxon>Desulfurellia</taxon>
        <taxon>Desulfurellales</taxon>
        <taxon>Desulfurellaceae</taxon>
        <taxon>Desulfurella</taxon>
    </lineage>
</organism>
<evidence type="ECO:0000313" key="2">
    <source>
        <dbReference type="Proteomes" id="UP000194141"/>
    </source>
</evidence>
<comment type="caution">
    <text evidence="1">The sequence shown here is derived from an EMBL/GenBank/DDBJ whole genome shotgun (WGS) entry which is preliminary data.</text>
</comment>
<dbReference type="AlphaFoldDB" id="A0A1X4XYC0"/>
<evidence type="ECO:0000313" key="1">
    <source>
        <dbReference type="EMBL" id="OSS42542.1"/>
    </source>
</evidence>
<dbReference type="Proteomes" id="UP000194141">
    <property type="component" value="Unassembled WGS sequence"/>
</dbReference>